<accession>A0A9N9NYX3</accession>
<dbReference type="EMBL" id="CAJVQA010021517">
    <property type="protein sequence ID" value="CAG8769339.1"/>
    <property type="molecule type" value="Genomic_DNA"/>
</dbReference>
<reference evidence="1" key="1">
    <citation type="submission" date="2021-06" db="EMBL/GenBank/DDBJ databases">
        <authorList>
            <person name="Kallberg Y."/>
            <person name="Tangrot J."/>
            <person name="Rosling A."/>
        </authorList>
    </citation>
    <scope>NUCLEOTIDE SEQUENCE</scope>
    <source>
        <strain evidence="1">FL966</strain>
    </source>
</reference>
<dbReference type="AlphaFoldDB" id="A0A9N9NYX3"/>
<feature type="non-terminal residue" evidence="1">
    <location>
        <position position="91"/>
    </location>
</feature>
<dbReference type="OrthoDB" id="2463097at2759"/>
<organism evidence="1 2">
    <name type="scientific">Cetraspora pellucida</name>
    <dbReference type="NCBI Taxonomy" id="1433469"/>
    <lineage>
        <taxon>Eukaryota</taxon>
        <taxon>Fungi</taxon>
        <taxon>Fungi incertae sedis</taxon>
        <taxon>Mucoromycota</taxon>
        <taxon>Glomeromycotina</taxon>
        <taxon>Glomeromycetes</taxon>
        <taxon>Diversisporales</taxon>
        <taxon>Gigasporaceae</taxon>
        <taxon>Cetraspora</taxon>
    </lineage>
</organism>
<keyword evidence="2" id="KW-1185">Reference proteome</keyword>
<protein>
    <submittedName>
        <fullName evidence="1">17493_t:CDS:1</fullName>
    </submittedName>
</protein>
<dbReference type="Proteomes" id="UP000789759">
    <property type="component" value="Unassembled WGS sequence"/>
</dbReference>
<sequence length="91" mass="10486">MSNKKNFPNNLYAELLISNTTNNDKDQVGNVSKQADISLHDSQDFLNRIIDELCDLYNKEVMKGNPISSIIYSIDQHFTNDRQNPEEIIKL</sequence>
<comment type="caution">
    <text evidence="1">The sequence shown here is derived from an EMBL/GenBank/DDBJ whole genome shotgun (WGS) entry which is preliminary data.</text>
</comment>
<evidence type="ECO:0000313" key="1">
    <source>
        <dbReference type="EMBL" id="CAG8769339.1"/>
    </source>
</evidence>
<proteinExistence type="predicted"/>
<evidence type="ECO:0000313" key="2">
    <source>
        <dbReference type="Proteomes" id="UP000789759"/>
    </source>
</evidence>
<name>A0A9N9NYX3_9GLOM</name>
<gene>
    <name evidence="1" type="ORF">CPELLU_LOCUS15775</name>
</gene>